<keyword evidence="1" id="KW-0694">RNA-binding</keyword>
<dbReference type="Proteomes" id="UP000051530">
    <property type="component" value="Unassembled WGS sequence"/>
</dbReference>
<dbReference type="OrthoDB" id="6777263at2759"/>
<reference evidence="3 4" key="1">
    <citation type="submission" date="2015-07" db="EMBL/GenBank/DDBJ databases">
        <title>The genome of Pseudoloma neurophilia, a relevant intracellular parasite of the zebrafish.</title>
        <authorList>
            <person name="Ndikumana S."/>
            <person name="Pelin A."/>
            <person name="Sanders J."/>
            <person name="Corradi N."/>
        </authorList>
    </citation>
    <scope>NUCLEOTIDE SEQUENCE [LARGE SCALE GENOMIC DNA]</scope>
    <source>
        <strain evidence="3 4">MK1</strain>
    </source>
</reference>
<comment type="caution">
    <text evidence="3">The sequence shown here is derived from an EMBL/GenBank/DDBJ whole genome shotgun (WGS) entry which is preliminary data.</text>
</comment>
<protein>
    <submittedName>
        <fullName evidence="3">Splicing branch point binding protein</fullName>
    </submittedName>
</protein>
<dbReference type="AlphaFoldDB" id="A0A0R0LV38"/>
<dbReference type="VEuPathDB" id="MicrosporidiaDB:M153_12380002403"/>
<dbReference type="InterPro" id="IPR004088">
    <property type="entry name" value="KH_dom_type_1"/>
</dbReference>
<accession>A0A0R0LV38</accession>
<proteinExistence type="predicted"/>
<evidence type="ECO:0000313" key="3">
    <source>
        <dbReference type="EMBL" id="KRH93245.1"/>
    </source>
</evidence>
<feature type="domain" description="K Homology" evidence="2">
    <location>
        <begin position="86"/>
        <end position="112"/>
    </location>
</feature>
<gene>
    <name evidence="3" type="ORF">M153_12380002403</name>
</gene>
<dbReference type="SUPFAM" id="SSF54791">
    <property type="entry name" value="Eukaryotic type KH-domain (KH-domain type I)"/>
    <property type="match status" value="1"/>
</dbReference>
<dbReference type="EMBL" id="LGUB01000421">
    <property type="protein sequence ID" value="KRH93245.1"/>
    <property type="molecule type" value="Genomic_DNA"/>
</dbReference>
<dbReference type="PROSITE" id="PS50084">
    <property type="entry name" value="KH_TYPE_1"/>
    <property type="match status" value="1"/>
</dbReference>
<evidence type="ECO:0000313" key="4">
    <source>
        <dbReference type="Proteomes" id="UP000051530"/>
    </source>
</evidence>
<organism evidence="3 4">
    <name type="scientific">Pseudoloma neurophilia</name>
    <dbReference type="NCBI Taxonomy" id="146866"/>
    <lineage>
        <taxon>Eukaryota</taxon>
        <taxon>Fungi</taxon>
        <taxon>Fungi incertae sedis</taxon>
        <taxon>Microsporidia</taxon>
        <taxon>Pseudoloma</taxon>
    </lineage>
</organism>
<dbReference type="InterPro" id="IPR036612">
    <property type="entry name" value="KH_dom_type_1_sf"/>
</dbReference>
<sequence length="176" mass="21088">MKFTKPEPITNKNDPNLNNQARNFLLTRYKTHPTANLSSQILRYCPEERWRISILEIDENFCMAEDGCTKNEEKTICECQKRSFKNVGRVIGKCGKNLKEIERKSGILIFFNKLKKCFVLRRHSHNQKNMKTDHGDLFQAVALILDGLKNERTELSDWEKYYYWWYFHNIYSKQRL</sequence>
<dbReference type="Pfam" id="PF00013">
    <property type="entry name" value="KH_1"/>
    <property type="match status" value="1"/>
</dbReference>
<dbReference type="GO" id="GO:0003723">
    <property type="term" value="F:RNA binding"/>
    <property type="evidence" value="ECO:0007669"/>
    <property type="project" value="UniProtKB-UniRule"/>
</dbReference>
<evidence type="ECO:0000256" key="1">
    <source>
        <dbReference type="PROSITE-ProRule" id="PRU00117"/>
    </source>
</evidence>
<name>A0A0R0LV38_9MICR</name>
<evidence type="ECO:0000259" key="2">
    <source>
        <dbReference type="Pfam" id="PF00013"/>
    </source>
</evidence>
<keyword evidence="4" id="KW-1185">Reference proteome</keyword>